<keyword evidence="2" id="KW-0863">Zinc-finger</keyword>
<name>A0A953NE19_9BURK</name>
<organism evidence="2 3">
    <name type="scientific">Zwartia hollandica</name>
    <dbReference type="NCBI Taxonomy" id="324606"/>
    <lineage>
        <taxon>Bacteria</taxon>
        <taxon>Pseudomonadati</taxon>
        <taxon>Pseudomonadota</taxon>
        <taxon>Betaproteobacteria</taxon>
        <taxon>Burkholderiales</taxon>
        <taxon>Alcaligenaceae</taxon>
        <taxon>Zwartia</taxon>
    </lineage>
</organism>
<reference evidence="2" key="1">
    <citation type="submission" date="2021-07" db="EMBL/GenBank/DDBJ databases">
        <title>New genus and species of the family Alcaligenaceae.</title>
        <authorList>
            <person name="Hahn M.W."/>
        </authorList>
    </citation>
    <scope>NUCLEOTIDE SEQUENCE</scope>
    <source>
        <strain evidence="2">LF4-65</strain>
    </source>
</reference>
<comment type="caution">
    <text evidence="2">The sequence shown here is derived from an EMBL/GenBank/DDBJ whole genome shotgun (WGS) entry which is preliminary data.</text>
</comment>
<dbReference type="Proteomes" id="UP000739565">
    <property type="component" value="Unassembled WGS sequence"/>
</dbReference>
<dbReference type="InterPro" id="IPR019401">
    <property type="entry name" value="Znf_CHCC"/>
</dbReference>
<dbReference type="Pfam" id="PF10276">
    <property type="entry name" value="zf-CHCC"/>
    <property type="match status" value="1"/>
</dbReference>
<feature type="domain" description="Zinc finger CHCC-type" evidence="1">
    <location>
        <begin position="24"/>
        <end position="58"/>
    </location>
</feature>
<evidence type="ECO:0000313" key="3">
    <source>
        <dbReference type="Proteomes" id="UP000739565"/>
    </source>
</evidence>
<evidence type="ECO:0000313" key="2">
    <source>
        <dbReference type="EMBL" id="MBZ1351645.1"/>
    </source>
</evidence>
<keyword evidence="3" id="KW-1185">Reference proteome</keyword>
<keyword evidence="2" id="KW-0862">Zinc</keyword>
<keyword evidence="2" id="KW-0479">Metal-binding</keyword>
<accession>A0A953NE19</accession>
<evidence type="ECO:0000259" key="1">
    <source>
        <dbReference type="Pfam" id="PF10276"/>
    </source>
</evidence>
<sequence>MTQASSSTENQQAIMLTGDDLPLHCPGPKAPLWSMHPRVFLDVTKTGVAKCPYCSTEYRLAPGAVVHAH</sequence>
<dbReference type="RefSeq" id="WP_259662033.1">
    <property type="nucleotide sequence ID" value="NZ_JAHXRI010000010.1"/>
</dbReference>
<dbReference type="GO" id="GO:0008270">
    <property type="term" value="F:zinc ion binding"/>
    <property type="evidence" value="ECO:0007669"/>
    <property type="project" value="UniProtKB-KW"/>
</dbReference>
<dbReference type="Gene3D" id="2.60.260.40">
    <property type="entry name" value="q5lls5 like domains"/>
    <property type="match status" value="1"/>
</dbReference>
<dbReference type="AlphaFoldDB" id="A0A953NE19"/>
<proteinExistence type="predicted"/>
<gene>
    <name evidence="2" type="ORF">KZZ10_13415</name>
</gene>
<protein>
    <submittedName>
        <fullName evidence="2">Zinc-finger domain-containing protein</fullName>
    </submittedName>
</protein>
<dbReference type="EMBL" id="JAHXRI010000010">
    <property type="protein sequence ID" value="MBZ1351645.1"/>
    <property type="molecule type" value="Genomic_DNA"/>
</dbReference>